<name>A0ABT0WIN6_9BACI</name>
<dbReference type="InterPro" id="IPR024445">
    <property type="entry name" value="Tnp_ISXO2-like"/>
</dbReference>
<dbReference type="Proteomes" id="UP001523262">
    <property type="component" value="Unassembled WGS sequence"/>
</dbReference>
<reference evidence="2 3" key="1">
    <citation type="submission" date="2022-06" db="EMBL/GenBank/DDBJ databases">
        <authorList>
            <person name="Jeon C.O."/>
        </authorList>
    </citation>
    <scope>NUCLEOTIDE SEQUENCE [LARGE SCALE GENOMIC DNA]</scope>
    <source>
        <strain evidence="2 3">KCTC 13943</strain>
    </source>
</reference>
<evidence type="ECO:0000313" key="2">
    <source>
        <dbReference type="EMBL" id="MCM2534937.1"/>
    </source>
</evidence>
<evidence type="ECO:0000313" key="3">
    <source>
        <dbReference type="Proteomes" id="UP001523262"/>
    </source>
</evidence>
<protein>
    <submittedName>
        <fullName evidence="2">IS1595 family transposase</fullName>
    </submittedName>
</protein>
<gene>
    <name evidence="2" type="ORF">NDK43_24570</name>
</gene>
<dbReference type="Pfam" id="PF12762">
    <property type="entry name" value="DDE_Tnp_IS1595"/>
    <property type="match status" value="1"/>
</dbReference>
<dbReference type="SMART" id="SM01126">
    <property type="entry name" value="DDE_Tnp_IS1595"/>
    <property type="match status" value="1"/>
</dbReference>
<accession>A0ABT0WIN6</accession>
<evidence type="ECO:0000259" key="1">
    <source>
        <dbReference type="SMART" id="SM01126"/>
    </source>
</evidence>
<proteinExistence type="predicted"/>
<dbReference type="NCBIfam" id="NF033547">
    <property type="entry name" value="transpos_IS1595"/>
    <property type="match status" value="1"/>
</dbReference>
<keyword evidence="3" id="KW-1185">Reference proteome</keyword>
<feature type="domain" description="ISXO2-like transposase" evidence="1">
    <location>
        <begin position="130"/>
        <end position="272"/>
    </location>
</feature>
<comment type="caution">
    <text evidence="2">The sequence shown here is derived from an EMBL/GenBank/DDBJ whole genome shotgun (WGS) entry which is preliminary data.</text>
</comment>
<organism evidence="2 3">
    <name type="scientific">Neobacillus pocheonensis</name>
    <dbReference type="NCBI Taxonomy" id="363869"/>
    <lineage>
        <taxon>Bacteria</taxon>
        <taxon>Bacillati</taxon>
        <taxon>Bacillota</taxon>
        <taxon>Bacilli</taxon>
        <taxon>Bacillales</taxon>
        <taxon>Bacillaceae</taxon>
        <taxon>Neobacillus</taxon>
    </lineage>
</organism>
<dbReference type="EMBL" id="JAMQCR010000002">
    <property type="protein sequence ID" value="MCM2534937.1"/>
    <property type="molecule type" value="Genomic_DNA"/>
</dbReference>
<sequence>MYQQMSLISFQKQFSTQEACHDHLFSLKCSNGYCCEKCGHDAYFETKTHKNRLYECKKCRYQATVTVGTVMEKTRTALTKCFLAIYLIAHDERGVSATRPSEELEVTYKTAWLILHKIRQAMRKRDAEYLLAGIVELDDAFFGAPSEGGKRGRGTDRTKVLVGLSLNKKGHPLYLKMEVIPNIKGETLIDFAVKRIQPGSTISSDAYRSYRALEGAGFKHEYQVHNAKESPDHLHWLHTVLSNAKAFVGGTFHWLDSKHLQAYLDEFCYRFNRRKFNGEWFSRLGTLCASTKTITYSELVG</sequence>